<feature type="transmembrane region" description="Helical" evidence="5">
    <location>
        <begin position="285"/>
        <end position="308"/>
    </location>
</feature>
<dbReference type="InterPro" id="IPR013057">
    <property type="entry name" value="AA_transpt_TM"/>
</dbReference>
<evidence type="ECO:0000256" key="5">
    <source>
        <dbReference type="SAM" id="Phobius"/>
    </source>
</evidence>
<accession>A0A7E5WTS9</accession>
<dbReference type="GeneID" id="113505183"/>
<feature type="transmembrane region" description="Helical" evidence="5">
    <location>
        <begin position="328"/>
        <end position="349"/>
    </location>
</feature>
<keyword evidence="2 5" id="KW-0812">Transmembrane</keyword>
<keyword evidence="3 5" id="KW-1133">Transmembrane helix</keyword>
<evidence type="ECO:0000256" key="2">
    <source>
        <dbReference type="ARBA" id="ARBA00022692"/>
    </source>
</evidence>
<evidence type="ECO:0000313" key="7">
    <source>
        <dbReference type="Proteomes" id="UP000322000"/>
    </source>
</evidence>
<dbReference type="InParanoid" id="A0A7E5WTS9"/>
<dbReference type="PANTHER" id="PTHR22950:SF349">
    <property type="entry name" value="AMINO ACID TRANSPORTER TRANSMEMBRANE DOMAIN-CONTAINING PROTEIN"/>
    <property type="match status" value="1"/>
</dbReference>
<dbReference type="OrthoDB" id="2417221at2759"/>
<dbReference type="RefSeq" id="XP_026743571.1">
    <property type="nucleotide sequence ID" value="XM_026887770.1"/>
</dbReference>
<dbReference type="Proteomes" id="UP000322000">
    <property type="component" value="Chromosome 24"/>
</dbReference>
<sequence>MRNIFQQHKEKVAAGPRPSRNFRNVAATQADEDSYDYVKHRKDVKLTSVFGSVAHLVKGALGGGILSGHVAYMKAGVGIAIPLNVIFGIYMAYCLHLLVQSAQILYRRTRIPSMSYSDVGEAAFMTCKFENIRKLSTAFRYTVDSIICLDLFGCCCCYQIIIAKQLKQLVENTQDTSFLGSSPGYPSLRVYLAIMIPVVVCICLIRHLKYLAPFSIAANVVIVFCIALSIYYCFHLNPTFQGMIISTTPYNTFEFIGMSVFSMSCAGVVIAIENNMREPQKFPEALAIGMALIVVCTFLVSFFGYAAFLERSESPITINFPMTLVPKLLKGSIAVMIYVTHALNFWVPFNLCFYYLKQRHPIEKRDQWELLYRAILVVAIGIVAIVFPNINAIMGFLGTFCLSNMAFIWPNVINLLVIWERPGLGHMNWRMWRAIILIVIGIFVFICGSLVNTMELVSVFIDTNIN</sequence>
<dbReference type="GO" id="GO:0015179">
    <property type="term" value="F:L-amino acid transmembrane transporter activity"/>
    <property type="evidence" value="ECO:0007669"/>
    <property type="project" value="TreeGrafter"/>
</dbReference>
<dbReference type="KEGG" id="tnl:113505183"/>
<comment type="subcellular location">
    <subcellularLocation>
        <location evidence="1">Membrane</location>
        <topology evidence="1">Multi-pass membrane protein</topology>
    </subcellularLocation>
</comment>
<feature type="transmembrane region" description="Helical" evidence="5">
    <location>
        <begin position="370"/>
        <end position="390"/>
    </location>
</feature>
<dbReference type="GO" id="GO:0005774">
    <property type="term" value="C:vacuolar membrane"/>
    <property type="evidence" value="ECO:0007669"/>
    <property type="project" value="TreeGrafter"/>
</dbReference>
<feature type="transmembrane region" description="Helical" evidence="5">
    <location>
        <begin position="79"/>
        <end position="99"/>
    </location>
</feature>
<dbReference type="PANTHER" id="PTHR22950">
    <property type="entry name" value="AMINO ACID TRANSPORTER"/>
    <property type="match status" value="1"/>
</dbReference>
<evidence type="ECO:0000256" key="3">
    <source>
        <dbReference type="ARBA" id="ARBA00022989"/>
    </source>
</evidence>
<gene>
    <name evidence="8" type="primary">LOC113505183</name>
</gene>
<organism evidence="7 8">
    <name type="scientific">Trichoplusia ni</name>
    <name type="common">Cabbage looper</name>
    <dbReference type="NCBI Taxonomy" id="7111"/>
    <lineage>
        <taxon>Eukaryota</taxon>
        <taxon>Metazoa</taxon>
        <taxon>Ecdysozoa</taxon>
        <taxon>Arthropoda</taxon>
        <taxon>Hexapoda</taxon>
        <taxon>Insecta</taxon>
        <taxon>Pterygota</taxon>
        <taxon>Neoptera</taxon>
        <taxon>Endopterygota</taxon>
        <taxon>Lepidoptera</taxon>
        <taxon>Glossata</taxon>
        <taxon>Ditrysia</taxon>
        <taxon>Noctuoidea</taxon>
        <taxon>Noctuidae</taxon>
        <taxon>Plusiinae</taxon>
        <taxon>Trichoplusia</taxon>
    </lineage>
</organism>
<feature type="transmembrane region" description="Helical" evidence="5">
    <location>
        <begin position="252"/>
        <end position="273"/>
    </location>
</feature>
<protein>
    <submittedName>
        <fullName evidence="8">Proton-coupled amino acid transporter-like protein CG1139</fullName>
    </submittedName>
</protein>
<feature type="transmembrane region" description="Helical" evidence="5">
    <location>
        <begin position="188"/>
        <end position="205"/>
    </location>
</feature>
<evidence type="ECO:0000256" key="1">
    <source>
        <dbReference type="ARBA" id="ARBA00004141"/>
    </source>
</evidence>
<feature type="transmembrane region" description="Helical" evidence="5">
    <location>
        <begin position="396"/>
        <end position="419"/>
    </location>
</feature>
<evidence type="ECO:0000313" key="8">
    <source>
        <dbReference type="RefSeq" id="XP_026743571.1"/>
    </source>
</evidence>
<dbReference type="Pfam" id="PF01490">
    <property type="entry name" value="Aa_trans"/>
    <property type="match status" value="1"/>
</dbReference>
<proteinExistence type="predicted"/>
<name>A0A7E5WTS9_TRINI</name>
<dbReference type="AlphaFoldDB" id="A0A7E5WTS9"/>
<feature type="transmembrane region" description="Helical" evidence="5">
    <location>
        <begin position="138"/>
        <end position="161"/>
    </location>
</feature>
<evidence type="ECO:0000256" key="4">
    <source>
        <dbReference type="ARBA" id="ARBA00023136"/>
    </source>
</evidence>
<evidence type="ECO:0000259" key="6">
    <source>
        <dbReference type="Pfam" id="PF01490"/>
    </source>
</evidence>
<feature type="domain" description="Amino acid transporter transmembrane" evidence="6">
    <location>
        <begin position="47"/>
        <end position="449"/>
    </location>
</feature>
<keyword evidence="4 5" id="KW-0472">Membrane</keyword>
<keyword evidence="7" id="KW-1185">Reference proteome</keyword>
<feature type="transmembrane region" description="Helical" evidence="5">
    <location>
        <begin position="212"/>
        <end position="232"/>
    </location>
</feature>
<feature type="transmembrane region" description="Helical" evidence="5">
    <location>
        <begin position="49"/>
        <end position="73"/>
    </location>
</feature>
<reference evidence="8" key="1">
    <citation type="submission" date="2025-08" db="UniProtKB">
        <authorList>
            <consortium name="RefSeq"/>
        </authorList>
    </citation>
    <scope>IDENTIFICATION</scope>
</reference>
<feature type="transmembrane region" description="Helical" evidence="5">
    <location>
        <begin position="431"/>
        <end position="451"/>
    </location>
</feature>